<evidence type="ECO:0000256" key="1">
    <source>
        <dbReference type="SAM" id="Phobius"/>
    </source>
</evidence>
<dbReference type="AlphaFoldDB" id="A0A0V8QGE8"/>
<dbReference type="OrthoDB" id="1437285at2"/>
<dbReference type="PANTHER" id="PTHR36435:SF1">
    <property type="entry name" value="CAAX AMINO TERMINAL PROTEASE FAMILY PROTEIN"/>
    <property type="match status" value="1"/>
</dbReference>
<dbReference type="Pfam" id="PF02517">
    <property type="entry name" value="Rce1-like"/>
    <property type="match status" value="1"/>
</dbReference>
<dbReference type="EMBL" id="LNAM01000119">
    <property type="protein sequence ID" value="KSV59502.1"/>
    <property type="molecule type" value="Genomic_DNA"/>
</dbReference>
<keyword evidence="1" id="KW-1133">Transmembrane helix</keyword>
<feature type="transmembrane region" description="Helical" evidence="1">
    <location>
        <begin position="182"/>
        <end position="200"/>
    </location>
</feature>
<protein>
    <submittedName>
        <fullName evidence="3">CAAX protease</fullName>
    </submittedName>
</protein>
<keyword evidence="1" id="KW-0472">Membrane</keyword>
<keyword evidence="3" id="KW-0645">Protease</keyword>
<reference evidence="3 4" key="1">
    <citation type="submission" date="2015-11" db="EMBL/GenBank/DDBJ databases">
        <title>Butyribacter intestini gen. nov., sp. nov., a butyric acid-producing bacterium of the family Lachnospiraceae isolated from the human faeces.</title>
        <authorList>
            <person name="Zou Y."/>
            <person name="Xue W."/>
            <person name="Luo G."/>
            <person name="Lv M."/>
        </authorList>
    </citation>
    <scope>NUCLEOTIDE SEQUENCE [LARGE SCALE GENOMIC DNA]</scope>
    <source>
        <strain evidence="3 4">ACET-33324</strain>
    </source>
</reference>
<dbReference type="GO" id="GO:0080120">
    <property type="term" value="P:CAAX-box protein maturation"/>
    <property type="evidence" value="ECO:0007669"/>
    <property type="project" value="UniProtKB-ARBA"/>
</dbReference>
<gene>
    <name evidence="3" type="ORF">ASU35_18110</name>
</gene>
<organism evidence="3 4">
    <name type="scientific">Acetivibrio ethanolgignens</name>
    <dbReference type="NCBI Taxonomy" id="290052"/>
    <lineage>
        <taxon>Bacteria</taxon>
        <taxon>Bacillati</taxon>
        <taxon>Bacillota</taxon>
        <taxon>Clostridia</taxon>
        <taxon>Eubacteriales</taxon>
        <taxon>Oscillospiraceae</taxon>
        <taxon>Acetivibrio</taxon>
    </lineage>
</organism>
<keyword evidence="1" id="KW-0812">Transmembrane</keyword>
<feature type="transmembrane region" description="Helical" evidence="1">
    <location>
        <begin position="83"/>
        <end position="104"/>
    </location>
</feature>
<evidence type="ECO:0000259" key="2">
    <source>
        <dbReference type="Pfam" id="PF02517"/>
    </source>
</evidence>
<sequence>MNLFINKIVSSILQIILFAIVPFIWWFVTARKHQKFSQWIGLKKIDGGKRTLVAVITVSIAFLVLGAYVLYVIRDIDTATSEFASLGVNAIPAIVIYAAFNTAFPEEILFRGFLLKRMANKFGFNIANLTQALLFGLLHGVMFFSLVGVIKAILIIFFTGAIAWFMGYINEKKSNGSIIPSWIIHTISNLFSGICAAFSII</sequence>
<dbReference type="InterPro" id="IPR003675">
    <property type="entry name" value="Rce1/LyrA-like_dom"/>
</dbReference>
<feature type="transmembrane region" description="Helical" evidence="1">
    <location>
        <begin position="51"/>
        <end position="71"/>
    </location>
</feature>
<dbReference type="GO" id="GO:0004175">
    <property type="term" value="F:endopeptidase activity"/>
    <property type="evidence" value="ECO:0007669"/>
    <property type="project" value="UniProtKB-ARBA"/>
</dbReference>
<comment type="caution">
    <text evidence="3">The sequence shown here is derived from an EMBL/GenBank/DDBJ whole genome shotgun (WGS) entry which is preliminary data.</text>
</comment>
<accession>A0A0V8QGE8</accession>
<keyword evidence="4" id="KW-1185">Reference proteome</keyword>
<dbReference type="PANTHER" id="PTHR36435">
    <property type="entry name" value="SLR1288 PROTEIN"/>
    <property type="match status" value="1"/>
</dbReference>
<dbReference type="STRING" id="290052.ASU35_18110"/>
<evidence type="ECO:0000313" key="3">
    <source>
        <dbReference type="EMBL" id="KSV59502.1"/>
    </source>
</evidence>
<name>A0A0V8QGE8_9FIRM</name>
<dbReference type="GO" id="GO:0006508">
    <property type="term" value="P:proteolysis"/>
    <property type="evidence" value="ECO:0007669"/>
    <property type="project" value="UniProtKB-KW"/>
</dbReference>
<dbReference type="InterPro" id="IPR052710">
    <property type="entry name" value="CAAX_protease"/>
</dbReference>
<keyword evidence="3" id="KW-0378">Hydrolase</keyword>
<evidence type="ECO:0000313" key="4">
    <source>
        <dbReference type="Proteomes" id="UP000054874"/>
    </source>
</evidence>
<feature type="domain" description="CAAX prenyl protease 2/Lysostaphin resistance protein A-like" evidence="2">
    <location>
        <begin position="92"/>
        <end position="191"/>
    </location>
</feature>
<dbReference type="Proteomes" id="UP000054874">
    <property type="component" value="Unassembled WGS sequence"/>
</dbReference>
<feature type="transmembrane region" description="Helical" evidence="1">
    <location>
        <begin position="12"/>
        <end position="30"/>
    </location>
</feature>
<dbReference type="RefSeq" id="WP_058352269.1">
    <property type="nucleotide sequence ID" value="NZ_CABMMD010000119.1"/>
</dbReference>
<proteinExistence type="predicted"/>